<feature type="transmembrane region" description="Helical" evidence="9">
    <location>
        <begin position="359"/>
        <end position="380"/>
    </location>
</feature>
<name>A0A2G9C6M6_9BURK</name>
<feature type="compositionally biased region" description="Gly residues" evidence="8">
    <location>
        <begin position="1064"/>
        <end position="1073"/>
    </location>
</feature>
<feature type="compositionally biased region" description="Low complexity" evidence="8">
    <location>
        <begin position="1052"/>
        <end position="1063"/>
    </location>
</feature>
<dbReference type="PANTHER" id="PTHR32063:SF21">
    <property type="entry name" value="MULTIDRUG RESISTANCE PROTEIN MDTB"/>
    <property type="match status" value="1"/>
</dbReference>
<sequence length="1073" mass="114197">MNPSRPFIERPVATSLLMVAILLAGLLAYRLLPLSALPEVDYPTIQVTTLYPGASPDVISTTVTAPLERQFGQMPGLGQMTSSSSGGASVITLRFSLGLSLDVAEQEVQAAINAGSNLLPSDLPMPPVYSKVNPADAPVMTIAVTSPSLPVIKVHDLVENRLAPKLSQVDGVGLVSIAGGRRPAVRIQANPSALAALGLSLDDVRSAIASANVNQAKGSFDGAQRASTIDANDQLRSAAEYQNLIIAWKNGNPLRLSDVAEIVDDAENLRLAAWADTTPGVILNVQRQPGANVIQTVDRVKALLPKLQGTLPASVDVRILADRTTTIRASVDDTEIELLLAIALVVAVIFLFLRSGSATLIPSVAVPLSLVGTFGVMYLAGFSINNLTLMALTISTGFVVDDAIVMIENIARYVEEGDSPMEAAFKGSRQIGFTIISLTVSLIAVLIPLLFMGDVVGRLFHEFAITLAVAILISAFVSLTLTPMMSARLLKPETEQKHSRLGNWFGERFDAMIRAYGRGLDWVLDRPVLTLLGFAATLGLTALLYVVVPKGFFPVQDTGLLQVITEATQSTSFDAMSERQQKLAEVFLKDPDVDHIASFIGVDGANASLNTGRMQITLKPFAQRSASASEVIARLNDLNRQVPGITAYMQPVQDLTIEDRVSKTQYQFLLSSPDSTDLQKANDALLERLKQLPQLADVASDLQNQGLQAWVQIDREAAGRLGVTVASIDTALYNAFGQRLISTIYTQASQYRVVLEAAPEFRSGPRALEGLYVPGSTTTTGATGTATTTTVQVPLSSVAQIVERPAALAINHVAQFPAATISFNLPPGVALGDAVQAIKAEQARLDLPISVETSFQGAAEAFSNSLSSTLFLILAAVVTMYIVLGVLYESYIHPVTILSTLPSAGVGALLALLIGGLDLGIIAIIGIVLLIGIVKKNAIMMIDFALEAEREQGLDPRAAIHQASLLRFRPILMTTMAALLGALPLMLGTGVGHELRHPLGVTMVGGLIVSQLLTLFTTPVIYLGFARLSLRWREHRDARRQTRQAEAERGPDAPQVADPAGPVGPVGPGGDLR</sequence>
<evidence type="ECO:0000313" key="11">
    <source>
        <dbReference type="Proteomes" id="UP000231501"/>
    </source>
</evidence>
<feature type="transmembrane region" description="Helical" evidence="9">
    <location>
        <begin position="870"/>
        <end position="888"/>
    </location>
</feature>
<keyword evidence="4" id="KW-0997">Cell inner membrane</keyword>
<keyword evidence="7 9" id="KW-0472">Membrane</keyword>
<dbReference type="Pfam" id="PF00873">
    <property type="entry name" value="ACR_tran"/>
    <property type="match status" value="1"/>
</dbReference>
<evidence type="ECO:0000313" key="10">
    <source>
        <dbReference type="EMBL" id="PIM52083.1"/>
    </source>
</evidence>
<dbReference type="FunFam" id="1.20.1640.10:FF:000001">
    <property type="entry name" value="Efflux pump membrane transporter"/>
    <property type="match status" value="1"/>
</dbReference>
<evidence type="ECO:0000256" key="4">
    <source>
        <dbReference type="ARBA" id="ARBA00022519"/>
    </source>
</evidence>
<dbReference type="InterPro" id="IPR027463">
    <property type="entry name" value="AcrB_DN_DC_subdom"/>
</dbReference>
<feature type="region of interest" description="Disordered" evidence="8">
    <location>
        <begin position="1039"/>
        <end position="1073"/>
    </location>
</feature>
<keyword evidence="2" id="KW-0813">Transport</keyword>
<dbReference type="PRINTS" id="PR00702">
    <property type="entry name" value="ACRIFLAVINRP"/>
</dbReference>
<organism evidence="10 11">
    <name type="scientific">Roseateles chitinivorans</name>
    <dbReference type="NCBI Taxonomy" id="2917965"/>
    <lineage>
        <taxon>Bacteria</taxon>
        <taxon>Pseudomonadati</taxon>
        <taxon>Pseudomonadota</taxon>
        <taxon>Betaproteobacteria</taxon>
        <taxon>Burkholderiales</taxon>
        <taxon>Sphaerotilaceae</taxon>
        <taxon>Roseateles</taxon>
    </lineage>
</organism>
<dbReference type="Gene3D" id="1.20.1640.10">
    <property type="entry name" value="Multidrug efflux transporter AcrB transmembrane domain"/>
    <property type="match status" value="2"/>
</dbReference>
<dbReference type="PANTHER" id="PTHR32063">
    <property type="match status" value="1"/>
</dbReference>
<dbReference type="Gene3D" id="3.30.70.1320">
    <property type="entry name" value="Multidrug efflux transporter AcrB pore domain like"/>
    <property type="match status" value="1"/>
</dbReference>
<keyword evidence="6 9" id="KW-1133">Transmembrane helix</keyword>
<dbReference type="InterPro" id="IPR001036">
    <property type="entry name" value="Acrflvin-R"/>
</dbReference>
<dbReference type="GO" id="GO:0042910">
    <property type="term" value="F:xenobiotic transmembrane transporter activity"/>
    <property type="evidence" value="ECO:0007669"/>
    <property type="project" value="TreeGrafter"/>
</dbReference>
<dbReference type="GO" id="GO:0005886">
    <property type="term" value="C:plasma membrane"/>
    <property type="evidence" value="ECO:0007669"/>
    <property type="project" value="UniProtKB-SubCell"/>
</dbReference>
<comment type="subcellular location">
    <subcellularLocation>
        <location evidence="1">Cell inner membrane</location>
        <topology evidence="1">Multi-pass membrane protein</topology>
    </subcellularLocation>
</comment>
<feature type="transmembrane region" description="Helical" evidence="9">
    <location>
        <begin position="971"/>
        <end position="991"/>
    </location>
</feature>
<dbReference type="SUPFAM" id="SSF82693">
    <property type="entry name" value="Multidrug efflux transporter AcrB pore domain, PN1, PN2, PC1 and PC2 subdomains"/>
    <property type="match status" value="4"/>
</dbReference>
<feature type="transmembrane region" description="Helical" evidence="9">
    <location>
        <begin position="1003"/>
        <end position="1026"/>
    </location>
</feature>
<dbReference type="FunFam" id="3.30.70.1430:FF:000001">
    <property type="entry name" value="Efflux pump membrane transporter"/>
    <property type="match status" value="1"/>
</dbReference>
<dbReference type="Gene3D" id="3.30.70.1440">
    <property type="entry name" value="Multidrug efflux transporter AcrB pore domain"/>
    <property type="match status" value="1"/>
</dbReference>
<feature type="transmembrane region" description="Helical" evidence="9">
    <location>
        <begin position="336"/>
        <end position="353"/>
    </location>
</feature>
<feature type="transmembrane region" description="Helical" evidence="9">
    <location>
        <begin position="908"/>
        <end position="934"/>
    </location>
</feature>
<keyword evidence="11" id="KW-1185">Reference proteome</keyword>
<evidence type="ECO:0000256" key="1">
    <source>
        <dbReference type="ARBA" id="ARBA00004429"/>
    </source>
</evidence>
<dbReference type="Proteomes" id="UP000231501">
    <property type="component" value="Unassembled WGS sequence"/>
</dbReference>
<protein>
    <submittedName>
        <fullName evidence="10">Multidrug transporter subunit MdtB</fullName>
    </submittedName>
</protein>
<evidence type="ECO:0000256" key="8">
    <source>
        <dbReference type="SAM" id="MobiDB-lite"/>
    </source>
</evidence>
<dbReference type="RefSeq" id="WP_099862725.1">
    <property type="nucleotide sequence ID" value="NZ_PEOG01000046.1"/>
</dbReference>
<dbReference type="Gene3D" id="3.30.2090.10">
    <property type="entry name" value="Multidrug efflux transporter AcrB TolC docking domain, DN and DC subdomains"/>
    <property type="match status" value="2"/>
</dbReference>
<feature type="transmembrane region" description="Helical" evidence="9">
    <location>
        <begin position="12"/>
        <end position="32"/>
    </location>
</feature>
<gene>
    <name evidence="10" type="ORF">CS062_16475</name>
</gene>
<dbReference type="Gene3D" id="3.30.70.1430">
    <property type="entry name" value="Multidrug efflux transporter AcrB pore domain"/>
    <property type="match status" value="2"/>
</dbReference>
<feature type="compositionally biased region" description="Basic and acidic residues" evidence="8">
    <location>
        <begin position="1039"/>
        <end position="1051"/>
    </location>
</feature>
<keyword evidence="5 9" id="KW-0812">Transmembrane</keyword>
<feature type="transmembrane region" description="Helical" evidence="9">
    <location>
        <begin position="528"/>
        <end position="548"/>
    </location>
</feature>
<dbReference type="SUPFAM" id="SSF82714">
    <property type="entry name" value="Multidrug efflux transporter AcrB TolC docking domain, DN and DC subdomains"/>
    <property type="match status" value="2"/>
</dbReference>
<keyword evidence="3" id="KW-1003">Cell membrane</keyword>
<evidence type="ECO:0000256" key="7">
    <source>
        <dbReference type="ARBA" id="ARBA00023136"/>
    </source>
</evidence>
<evidence type="ECO:0000256" key="9">
    <source>
        <dbReference type="SAM" id="Phobius"/>
    </source>
</evidence>
<dbReference type="SUPFAM" id="SSF82866">
    <property type="entry name" value="Multidrug efflux transporter AcrB transmembrane domain"/>
    <property type="match status" value="2"/>
</dbReference>
<dbReference type="NCBIfam" id="NF033617">
    <property type="entry name" value="RND_permease_2"/>
    <property type="match status" value="1"/>
</dbReference>
<feature type="transmembrane region" description="Helical" evidence="9">
    <location>
        <begin position="431"/>
        <end position="451"/>
    </location>
</feature>
<comment type="caution">
    <text evidence="10">The sequence shown here is derived from an EMBL/GenBank/DDBJ whole genome shotgun (WGS) entry which is preliminary data.</text>
</comment>
<dbReference type="OrthoDB" id="9042683at2"/>
<accession>A0A2G9C6M6</accession>
<dbReference type="EMBL" id="PEOG01000046">
    <property type="protein sequence ID" value="PIM52083.1"/>
    <property type="molecule type" value="Genomic_DNA"/>
</dbReference>
<dbReference type="AlphaFoldDB" id="A0A2G9C6M6"/>
<dbReference type="NCBIfam" id="NF007798">
    <property type="entry name" value="PRK10503.1"/>
    <property type="match status" value="1"/>
</dbReference>
<feature type="transmembrane region" description="Helical" evidence="9">
    <location>
        <begin position="463"/>
        <end position="481"/>
    </location>
</feature>
<evidence type="ECO:0000256" key="6">
    <source>
        <dbReference type="ARBA" id="ARBA00022989"/>
    </source>
</evidence>
<evidence type="ECO:0000256" key="5">
    <source>
        <dbReference type="ARBA" id="ARBA00022692"/>
    </source>
</evidence>
<evidence type="ECO:0000256" key="3">
    <source>
        <dbReference type="ARBA" id="ARBA00022475"/>
    </source>
</evidence>
<reference evidence="10 11" key="1">
    <citation type="submission" date="2017-11" db="EMBL/GenBank/DDBJ databases">
        <title>Draft genome sequence of Mitsuaria sp. HWN-4.</title>
        <authorList>
            <person name="Gundlapally S.R."/>
        </authorList>
    </citation>
    <scope>NUCLEOTIDE SEQUENCE [LARGE SCALE GENOMIC DNA]</scope>
    <source>
        <strain evidence="10 11">HWN-4</strain>
    </source>
</reference>
<proteinExistence type="predicted"/>
<evidence type="ECO:0000256" key="2">
    <source>
        <dbReference type="ARBA" id="ARBA00022448"/>
    </source>
</evidence>